<accession>A0ABU1VW97</accession>
<reference evidence="1 2" key="1">
    <citation type="submission" date="2023-07" db="EMBL/GenBank/DDBJ databases">
        <title>Sorghum-associated microbial communities from plants grown in Nebraska, USA.</title>
        <authorList>
            <person name="Schachtman D."/>
        </authorList>
    </citation>
    <scope>NUCLEOTIDE SEQUENCE [LARGE SCALE GENOMIC DNA]</scope>
    <source>
        <strain evidence="1 2">4138</strain>
    </source>
</reference>
<protein>
    <submittedName>
        <fullName evidence="1">Uncharacterized protein</fullName>
    </submittedName>
</protein>
<gene>
    <name evidence="1" type="ORF">J2W69_000914</name>
</gene>
<sequence>MKGVVSYQRSVEMDAKEILLHVKQAELQCELIVEAGQELDRAIKQLQDWSEDWDCQRRACEDMYDAVHLILIHSYQLSRIFWPAKCCGELGLDLCHRAMTLRSEINLPDLRHPLRNEMLWRHAAELDHSVRDTGAMRRYNAHHLTSFNQVITWMDNEAMFCWLEPGSKTFVFHTEEFALSELLDAVLQLQQDIQHYIKKQHQPNLSLAKPAFYQYEKQWAN</sequence>
<keyword evidence="2" id="KW-1185">Reference proteome</keyword>
<proteinExistence type="predicted"/>
<dbReference type="EMBL" id="JAVDWR010000001">
    <property type="protein sequence ID" value="MDR7119999.1"/>
    <property type="molecule type" value="Genomic_DNA"/>
</dbReference>
<comment type="caution">
    <text evidence="1">The sequence shown here is derived from an EMBL/GenBank/DDBJ whole genome shotgun (WGS) entry which is preliminary data.</text>
</comment>
<evidence type="ECO:0000313" key="2">
    <source>
        <dbReference type="Proteomes" id="UP001257909"/>
    </source>
</evidence>
<organism evidence="1 2">
    <name type="scientific">Rheinheimera soli</name>
    <dbReference type="NCBI Taxonomy" id="443616"/>
    <lineage>
        <taxon>Bacteria</taxon>
        <taxon>Pseudomonadati</taxon>
        <taxon>Pseudomonadota</taxon>
        <taxon>Gammaproteobacteria</taxon>
        <taxon>Chromatiales</taxon>
        <taxon>Chromatiaceae</taxon>
        <taxon>Rheinheimera</taxon>
    </lineage>
</organism>
<dbReference type="Proteomes" id="UP001257909">
    <property type="component" value="Unassembled WGS sequence"/>
</dbReference>
<evidence type="ECO:0000313" key="1">
    <source>
        <dbReference type="EMBL" id="MDR7119999.1"/>
    </source>
</evidence>
<dbReference type="RefSeq" id="WP_310274993.1">
    <property type="nucleotide sequence ID" value="NZ_JAVDWR010000001.1"/>
</dbReference>
<name>A0ABU1VW97_9GAMM</name>